<evidence type="ECO:0000313" key="2">
    <source>
        <dbReference type="Proteomes" id="UP000595140"/>
    </source>
</evidence>
<proteinExistence type="predicted"/>
<dbReference type="Proteomes" id="UP000595140">
    <property type="component" value="Unassembled WGS sequence"/>
</dbReference>
<sequence>MLNLLKSHYRQTKIVKWESYAAATHLPIFFSSLFLYKELISSPFFFYKRFAGASRGVRKEFRRSIAGIIV</sequence>
<accession>A0A484NGR0</accession>
<keyword evidence="2" id="KW-1185">Reference proteome</keyword>
<dbReference type="EMBL" id="OOIL02006630">
    <property type="protein sequence ID" value="VFQ98934.1"/>
    <property type="molecule type" value="Genomic_DNA"/>
</dbReference>
<organism evidence="1 2">
    <name type="scientific">Cuscuta campestris</name>
    <dbReference type="NCBI Taxonomy" id="132261"/>
    <lineage>
        <taxon>Eukaryota</taxon>
        <taxon>Viridiplantae</taxon>
        <taxon>Streptophyta</taxon>
        <taxon>Embryophyta</taxon>
        <taxon>Tracheophyta</taxon>
        <taxon>Spermatophyta</taxon>
        <taxon>Magnoliopsida</taxon>
        <taxon>eudicotyledons</taxon>
        <taxon>Gunneridae</taxon>
        <taxon>Pentapetalae</taxon>
        <taxon>asterids</taxon>
        <taxon>lamiids</taxon>
        <taxon>Solanales</taxon>
        <taxon>Convolvulaceae</taxon>
        <taxon>Cuscuteae</taxon>
        <taxon>Cuscuta</taxon>
        <taxon>Cuscuta subgen. Grammica</taxon>
        <taxon>Cuscuta sect. Cleistogrammica</taxon>
    </lineage>
</organism>
<name>A0A484NGR0_9ASTE</name>
<evidence type="ECO:0000313" key="1">
    <source>
        <dbReference type="EMBL" id="VFQ98934.1"/>
    </source>
</evidence>
<reference evidence="1 2" key="1">
    <citation type="submission" date="2018-04" db="EMBL/GenBank/DDBJ databases">
        <authorList>
            <person name="Vogel A."/>
        </authorList>
    </citation>
    <scope>NUCLEOTIDE SEQUENCE [LARGE SCALE GENOMIC DNA]</scope>
</reference>
<gene>
    <name evidence="1" type="ORF">CCAM_LOCUS40710</name>
</gene>
<dbReference type="AlphaFoldDB" id="A0A484NGR0"/>
<protein>
    <submittedName>
        <fullName evidence="1">Uncharacterized protein</fullName>
    </submittedName>
</protein>